<proteinExistence type="predicted"/>
<sequence>MKNKCLFLFAFVLFSSFLKSQTLYNSEYNYIQKKGMDPSQYLVSKFQRYDLVLLGEDHAIKDHLDFVKDLIPGLYENGVTNLCMEFGAFEMQNKLDSLMNAEEYNEQLARDMMFYYNVGWAYKEYTDIYRKVWEFNKTLPADKKKFRIVNLSYQYDWTKYSFPRTPENMSKVFYLGTPDDFRTKIIEKEIIAKQEKALVYMGSVHVFTKYYLPILKMNNDNFCDYDTGFVGNRLYRKYPQKIFNIMLHFPFQAKDKSKVNWVSPADGAIEAIMAMNNDKPVGFDLKDTLLGKLSDNSFFSMCYNDFRMEDFFDGYIFISPFKNLQGCTIDSLYFENKDWAEIKKHMPDPDWRAAKDVDEYIKQISEYVDVKKRYSDVIQK</sequence>
<dbReference type="Gene3D" id="3.40.50.11550">
    <property type="match status" value="1"/>
</dbReference>
<keyword evidence="1" id="KW-0732">Signal</keyword>
<dbReference type="SUPFAM" id="SSF159501">
    <property type="entry name" value="EreA/ChaN-like"/>
    <property type="match status" value="1"/>
</dbReference>
<protein>
    <recommendedName>
        <fullName evidence="2">Haem-binding uptake Tiki superfamily ChaN domain-containing protein</fullName>
    </recommendedName>
</protein>
<feature type="chain" id="PRO_5012849416" description="Haem-binding uptake Tiki superfamily ChaN domain-containing protein" evidence="1">
    <location>
        <begin position="21"/>
        <end position="380"/>
    </location>
</feature>
<accession>A0A212JIJ5</accession>
<dbReference type="Pfam" id="PF04187">
    <property type="entry name" value="Cofac_haem_bdg"/>
    <property type="match status" value="1"/>
</dbReference>
<dbReference type="EMBL" id="FLUL01000001">
    <property type="protein sequence ID" value="SBV99231.1"/>
    <property type="molecule type" value="Genomic_DNA"/>
</dbReference>
<feature type="signal peptide" evidence="1">
    <location>
        <begin position="1"/>
        <end position="20"/>
    </location>
</feature>
<evidence type="ECO:0000313" key="3">
    <source>
        <dbReference type="EMBL" id="SBV99231.1"/>
    </source>
</evidence>
<reference evidence="3" key="1">
    <citation type="submission" date="2016-04" db="EMBL/GenBank/DDBJ databases">
        <authorList>
            <person name="Evans L.H."/>
            <person name="Alamgir A."/>
            <person name="Owens N."/>
            <person name="Weber N.D."/>
            <person name="Virtaneva K."/>
            <person name="Barbian K."/>
            <person name="Babar A."/>
            <person name="Rosenke K."/>
        </authorList>
    </citation>
    <scope>NUCLEOTIDE SEQUENCE</scope>
    <source>
        <strain evidence="3">86-2</strain>
    </source>
</reference>
<dbReference type="AlphaFoldDB" id="A0A212JIJ5"/>
<organism evidence="3">
    <name type="scientific">uncultured Dysgonomonas sp</name>
    <dbReference type="NCBI Taxonomy" id="206096"/>
    <lineage>
        <taxon>Bacteria</taxon>
        <taxon>Pseudomonadati</taxon>
        <taxon>Bacteroidota</taxon>
        <taxon>Bacteroidia</taxon>
        <taxon>Bacteroidales</taxon>
        <taxon>Dysgonomonadaceae</taxon>
        <taxon>Dysgonomonas</taxon>
        <taxon>environmental samples</taxon>
    </lineage>
</organism>
<evidence type="ECO:0000259" key="2">
    <source>
        <dbReference type="Pfam" id="PF04187"/>
    </source>
</evidence>
<name>A0A212JIJ5_9BACT</name>
<dbReference type="InterPro" id="IPR007314">
    <property type="entry name" value="Cofac_haem-bd_dom"/>
</dbReference>
<evidence type="ECO:0000256" key="1">
    <source>
        <dbReference type="SAM" id="SignalP"/>
    </source>
</evidence>
<feature type="domain" description="Haem-binding uptake Tiki superfamily ChaN" evidence="2">
    <location>
        <begin position="43"/>
        <end position="137"/>
    </location>
</feature>
<gene>
    <name evidence="3" type="ORF">KL86DYS2_11606</name>
</gene>